<feature type="region of interest" description="Disordered" evidence="1">
    <location>
        <begin position="1"/>
        <end position="164"/>
    </location>
</feature>
<dbReference type="STRING" id="2070753.A0A3A2ZRJ8"/>
<feature type="compositionally biased region" description="Polar residues" evidence="1">
    <location>
        <begin position="21"/>
        <end position="34"/>
    </location>
</feature>
<reference evidence="3" key="1">
    <citation type="submission" date="2017-02" db="EMBL/GenBank/DDBJ databases">
        <authorList>
            <person name="Tafer H."/>
            <person name="Lopandic K."/>
        </authorList>
    </citation>
    <scope>NUCLEOTIDE SEQUENCE [LARGE SCALE GENOMIC DNA]</scope>
    <source>
        <strain evidence="3">CBS 366.77</strain>
    </source>
</reference>
<proteinExistence type="predicted"/>
<dbReference type="InterPro" id="IPR027921">
    <property type="entry name" value="NOPCHAP1"/>
</dbReference>
<feature type="compositionally biased region" description="Low complexity" evidence="1">
    <location>
        <begin position="99"/>
        <end position="121"/>
    </location>
</feature>
<feature type="compositionally biased region" description="Basic and acidic residues" evidence="1">
    <location>
        <begin position="10"/>
        <end position="20"/>
    </location>
</feature>
<dbReference type="PANTHER" id="PTHR38489">
    <property type="entry name" value="HISTONE CHAPERONE DOMAIN-CONTAINING PROTEIN"/>
    <property type="match status" value="1"/>
</dbReference>
<feature type="compositionally biased region" description="Polar residues" evidence="1">
    <location>
        <begin position="248"/>
        <end position="276"/>
    </location>
</feature>
<dbReference type="AlphaFoldDB" id="A0A3A2ZRJ8"/>
<feature type="compositionally biased region" description="Acidic residues" evidence="1">
    <location>
        <begin position="122"/>
        <end position="138"/>
    </location>
</feature>
<protein>
    <submittedName>
        <fullName evidence="2">Uncharacterized protein</fullName>
    </submittedName>
</protein>
<feature type="region of interest" description="Disordered" evidence="1">
    <location>
        <begin position="215"/>
        <end position="276"/>
    </location>
</feature>
<evidence type="ECO:0000256" key="1">
    <source>
        <dbReference type="SAM" id="MobiDB-lite"/>
    </source>
</evidence>
<feature type="compositionally biased region" description="Low complexity" evidence="1">
    <location>
        <begin position="39"/>
        <end position="73"/>
    </location>
</feature>
<comment type="caution">
    <text evidence="2">The sequence shown here is derived from an EMBL/GenBank/DDBJ whole genome shotgun (WGS) entry which is preliminary data.</text>
</comment>
<accession>A0A3A2ZRJ8</accession>
<dbReference type="Proteomes" id="UP000266188">
    <property type="component" value="Unassembled WGS sequence"/>
</dbReference>
<dbReference type="Pfam" id="PF15370">
    <property type="entry name" value="NOPCHAP1"/>
    <property type="match status" value="1"/>
</dbReference>
<dbReference type="GO" id="GO:0000492">
    <property type="term" value="P:box C/D snoRNP assembly"/>
    <property type="evidence" value="ECO:0007669"/>
    <property type="project" value="InterPro"/>
</dbReference>
<gene>
    <name evidence="2" type="ORF">PHISCL_01891</name>
</gene>
<dbReference type="EMBL" id="MVGC01000038">
    <property type="protein sequence ID" value="RJE25778.1"/>
    <property type="molecule type" value="Genomic_DNA"/>
</dbReference>
<name>A0A3A2ZRJ8_9EURO</name>
<evidence type="ECO:0000313" key="2">
    <source>
        <dbReference type="EMBL" id="RJE25778.1"/>
    </source>
</evidence>
<sequence>MSTFPSTQKRSRDVDDRDLSETTSPKRSRMNNPTPELAAPPTTSRPKSSSISPSSSSSSANNGNNATATANENHALAQGANVNLAHRTIPRQRNDPESSDATSPSSSSPDSTSSESTSSSGDDSDEEEEDEDSDEEADNNPSEEPLTNVPGRQKPRIHRVEKNLDILSRVSAFLPKMKDANESLEREIAAGRGADLRVDNVGEEDEGRYIEMNLGLGVLEEKKPDDNDSPSSDEDDDMRDSDEDGSSKQTDSNVMNKLMGTKQSMSKKPTIEEINQ</sequence>
<keyword evidence="3" id="KW-1185">Reference proteome</keyword>
<dbReference type="PANTHER" id="PTHR38489:SF1">
    <property type="entry name" value="HISTONE CHAPERONE DOMAIN-CONTAINING PROTEIN"/>
    <property type="match status" value="1"/>
</dbReference>
<organism evidence="2 3">
    <name type="scientific">Aspergillus sclerotialis</name>
    <dbReference type="NCBI Taxonomy" id="2070753"/>
    <lineage>
        <taxon>Eukaryota</taxon>
        <taxon>Fungi</taxon>
        <taxon>Dikarya</taxon>
        <taxon>Ascomycota</taxon>
        <taxon>Pezizomycotina</taxon>
        <taxon>Eurotiomycetes</taxon>
        <taxon>Eurotiomycetidae</taxon>
        <taxon>Eurotiales</taxon>
        <taxon>Aspergillaceae</taxon>
        <taxon>Aspergillus</taxon>
        <taxon>Aspergillus subgen. Polypaecilum</taxon>
    </lineage>
</organism>
<evidence type="ECO:0000313" key="3">
    <source>
        <dbReference type="Proteomes" id="UP000266188"/>
    </source>
</evidence>
<dbReference type="OrthoDB" id="1112980at2759"/>
<feature type="compositionally biased region" description="Acidic residues" evidence="1">
    <location>
        <begin position="227"/>
        <end position="244"/>
    </location>
</feature>